<keyword evidence="3" id="KW-0046">Antibiotic resistance</keyword>
<dbReference type="Proteomes" id="UP000220034">
    <property type="component" value="Unassembled WGS sequence"/>
</dbReference>
<dbReference type="Gene3D" id="3.10.180.10">
    <property type="entry name" value="2,3-Dihydroxybiphenyl 1,2-Dioxygenase, domain 1"/>
    <property type="match status" value="1"/>
</dbReference>
<dbReference type="Pfam" id="PF19581">
    <property type="entry name" value="Glyoxalase_7"/>
    <property type="match status" value="1"/>
</dbReference>
<protein>
    <recommendedName>
        <fullName evidence="2">Bleomycin resistance protein</fullName>
    </recommendedName>
</protein>
<evidence type="ECO:0000256" key="3">
    <source>
        <dbReference type="ARBA" id="ARBA00023251"/>
    </source>
</evidence>
<dbReference type="GO" id="GO:0046677">
    <property type="term" value="P:response to antibiotic"/>
    <property type="evidence" value="ECO:0007669"/>
    <property type="project" value="UniProtKB-KW"/>
</dbReference>
<organism evidence="5 6">
    <name type="scientific">Pontivivens marinum</name>
    <dbReference type="NCBI Taxonomy" id="1690039"/>
    <lineage>
        <taxon>Bacteria</taxon>
        <taxon>Pseudomonadati</taxon>
        <taxon>Pseudomonadota</taxon>
        <taxon>Alphaproteobacteria</taxon>
        <taxon>Rhodobacterales</taxon>
        <taxon>Paracoccaceae</taxon>
        <taxon>Pontivivens</taxon>
    </lineage>
</organism>
<dbReference type="OrthoDB" id="9803104at2"/>
<dbReference type="AlphaFoldDB" id="A0A2C9CU65"/>
<dbReference type="InterPro" id="IPR037523">
    <property type="entry name" value="VOC_core"/>
</dbReference>
<dbReference type="PROSITE" id="PS51819">
    <property type="entry name" value="VOC"/>
    <property type="match status" value="1"/>
</dbReference>
<accession>A0A2C9CU65</accession>
<feature type="domain" description="VOC" evidence="4">
    <location>
        <begin position="2"/>
        <end position="116"/>
    </location>
</feature>
<name>A0A2C9CU65_9RHOB</name>
<proteinExistence type="inferred from homology"/>
<dbReference type="InterPro" id="IPR000335">
    <property type="entry name" value="Bleomycin-R"/>
</dbReference>
<dbReference type="RefSeq" id="WP_097930674.1">
    <property type="nucleotide sequence ID" value="NZ_OCTN01000005.1"/>
</dbReference>
<dbReference type="EMBL" id="OCTN01000005">
    <property type="protein sequence ID" value="SOH94778.1"/>
    <property type="molecule type" value="Genomic_DNA"/>
</dbReference>
<reference evidence="6" key="1">
    <citation type="submission" date="2017-09" db="EMBL/GenBank/DDBJ databases">
        <authorList>
            <person name="Varghese N."/>
            <person name="Submissions S."/>
        </authorList>
    </citation>
    <scope>NUCLEOTIDE SEQUENCE [LARGE SCALE GENOMIC DNA]</scope>
    <source>
        <strain evidence="6">C7</strain>
    </source>
</reference>
<dbReference type="CDD" id="cd08349">
    <property type="entry name" value="BLMA_like"/>
    <property type="match status" value="1"/>
</dbReference>
<comment type="similarity">
    <text evidence="1">Belongs to the bleomycin resistance protein family.</text>
</comment>
<dbReference type="InterPro" id="IPR029068">
    <property type="entry name" value="Glyas_Bleomycin-R_OHBP_Dase"/>
</dbReference>
<sequence length="117" mass="13669">MRAAVPILRSFDTQRAVEFWIDYLGFEVMWEHRHEPDLPLYMEIRRGDCVIHLSEHHGDASPGARVRIEVEDIDAFHAALNPDYLYARPQIEAMPWGTREVKLTDPFGNTALFWMKS</sequence>
<keyword evidence="6" id="KW-1185">Reference proteome</keyword>
<evidence type="ECO:0000256" key="1">
    <source>
        <dbReference type="ARBA" id="ARBA00011051"/>
    </source>
</evidence>
<evidence type="ECO:0000256" key="2">
    <source>
        <dbReference type="ARBA" id="ARBA00021572"/>
    </source>
</evidence>
<evidence type="ECO:0000313" key="6">
    <source>
        <dbReference type="Proteomes" id="UP000220034"/>
    </source>
</evidence>
<gene>
    <name evidence="5" type="ORF">SAMN06273572_105202</name>
</gene>
<evidence type="ECO:0000313" key="5">
    <source>
        <dbReference type="EMBL" id="SOH94778.1"/>
    </source>
</evidence>
<evidence type="ECO:0000259" key="4">
    <source>
        <dbReference type="PROSITE" id="PS51819"/>
    </source>
</evidence>
<dbReference type="SUPFAM" id="SSF54593">
    <property type="entry name" value="Glyoxalase/Bleomycin resistance protein/Dihydroxybiphenyl dioxygenase"/>
    <property type="match status" value="1"/>
</dbReference>